<keyword evidence="3" id="KW-0460">Magnesium</keyword>
<dbReference type="SUPFAM" id="SSF101478">
    <property type="entry name" value="ADP-ribosylglycohydrolase"/>
    <property type="match status" value="1"/>
</dbReference>
<gene>
    <name evidence="4" type="ORF">A3H75_00350</name>
</gene>
<dbReference type="InterPro" id="IPR036705">
    <property type="entry name" value="Ribosyl_crysJ1_sf"/>
</dbReference>
<keyword evidence="2" id="KW-0378">Hydrolase</keyword>
<dbReference type="PANTHER" id="PTHR16222">
    <property type="entry name" value="ADP-RIBOSYLGLYCOHYDROLASE"/>
    <property type="match status" value="1"/>
</dbReference>
<dbReference type="GO" id="GO:0016787">
    <property type="term" value="F:hydrolase activity"/>
    <property type="evidence" value="ECO:0007669"/>
    <property type="project" value="UniProtKB-KW"/>
</dbReference>
<evidence type="ECO:0000256" key="3">
    <source>
        <dbReference type="PIRSR" id="PIRSR605502-1"/>
    </source>
</evidence>
<feature type="binding site" evidence="3">
    <location>
        <position position="197"/>
    </location>
    <ligand>
        <name>Mg(2+)</name>
        <dbReference type="ChEBI" id="CHEBI:18420"/>
        <label>1</label>
    </ligand>
</feature>
<comment type="similarity">
    <text evidence="1">Belongs to the ADP-ribosylglycohydrolase family.</text>
</comment>
<sequence>MSVANARVLIEYSAPYSSLQFADSYVREFARGGQRKGYSSRFHVLWRQVRSGSELLAKIDPRSNRNGAAMRATVIGVLKTVQEVLRVAEVQARISHNTPEGIFSARVVALLSHFALYENAALEEGHTYCLDNLPREDVAQFGYTLSQSRPARPIKAYEHQGISVAIETVHAVVMLMRTSRSLLDMLRQIIRWGGDTDTVAAIAWGIASTRLQDEQLPAFLEQELEGGNAQTGPAYLRQIGYELMAKFA</sequence>
<dbReference type="Pfam" id="PF03747">
    <property type="entry name" value="ADP_ribosyl_GH"/>
    <property type="match status" value="1"/>
</dbReference>
<name>A0A1F7VDR6_9BACT</name>
<dbReference type="Gene3D" id="1.10.4080.10">
    <property type="entry name" value="ADP-ribosylation/Crystallin J1"/>
    <property type="match status" value="1"/>
</dbReference>
<evidence type="ECO:0000313" key="5">
    <source>
        <dbReference type="Proteomes" id="UP000176678"/>
    </source>
</evidence>
<dbReference type="InterPro" id="IPR005502">
    <property type="entry name" value="Ribosyl_crysJ1"/>
</dbReference>
<comment type="caution">
    <text evidence="4">The sequence shown here is derived from an EMBL/GenBank/DDBJ whole genome shotgun (WGS) entry which is preliminary data.</text>
</comment>
<feature type="binding site" evidence="3">
    <location>
        <position position="198"/>
    </location>
    <ligand>
        <name>Mg(2+)</name>
        <dbReference type="ChEBI" id="CHEBI:18420"/>
        <label>1</label>
    </ligand>
</feature>
<reference evidence="4 5" key="1">
    <citation type="journal article" date="2016" name="Nat. Commun.">
        <title>Thousands of microbial genomes shed light on interconnected biogeochemical processes in an aquifer system.</title>
        <authorList>
            <person name="Anantharaman K."/>
            <person name="Brown C.T."/>
            <person name="Hug L.A."/>
            <person name="Sharon I."/>
            <person name="Castelle C.J."/>
            <person name="Probst A.J."/>
            <person name="Thomas B.C."/>
            <person name="Singh A."/>
            <person name="Wilkins M.J."/>
            <person name="Karaoz U."/>
            <person name="Brodie E.L."/>
            <person name="Williams K.H."/>
            <person name="Hubbard S.S."/>
            <person name="Banfield J.F."/>
        </authorList>
    </citation>
    <scope>NUCLEOTIDE SEQUENCE [LARGE SCALE GENOMIC DNA]</scope>
</reference>
<organism evidence="4 5">
    <name type="scientific">Candidatus Uhrbacteria bacterium RIFCSPLOWO2_02_FULL_51_9</name>
    <dbReference type="NCBI Taxonomy" id="1802410"/>
    <lineage>
        <taxon>Bacteria</taxon>
        <taxon>Candidatus Uhriibacteriota</taxon>
    </lineage>
</organism>
<evidence type="ECO:0008006" key="6">
    <source>
        <dbReference type="Google" id="ProtNLM"/>
    </source>
</evidence>
<feature type="binding site" evidence="3">
    <location>
        <position position="195"/>
    </location>
    <ligand>
        <name>Mg(2+)</name>
        <dbReference type="ChEBI" id="CHEBI:18420"/>
        <label>1</label>
    </ligand>
</feature>
<keyword evidence="3" id="KW-0479">Metal-binding</keyword>
<dbReference type="EMBL" id="MGES01000039">
    <property type="protein sequence ID" value="OGL88581.1"/>
    <property type="molecule type" value="Genomic_DNA"/>
</dbReference>
<comment type="cofactor">
    <cofactor evidence="3">
        <name>Mg(2+)</name>
        <dbReference type="ChEBI" id="CHEBI:18420"/>
    </cofactor>
    <text evidence="3">Binds 2 magnesium ions per subunit.</text>
</comment>
<dbReference type="InterPro" id="IPR050792">
    <property type="entry name" value="ADP-ribosylglycohydrolase"/>
</dbReference>
<dbReference type="Proteomes" id="UP000176678">
    <property type="component" value="Unassembled WGS sequence"/>
</dbReference>
<proteinExistence type="inferred from homology"/>
<protein>
    <recommendedName>
        <fullName evidence="6">ADP-ribosylglycohydrolase</fullName>
    </recommendedName>
</protein>
<evidence type="ECO:0000256" key="2">
    <source>
        <dbReference type="ARBA" id="ARBA00022801"/>
    </source>
</evidence>
<accession>A0A1F7VDR6</accession>
<dbReference type="GO" id="GO:0046872">
    <property type="term" value="F:metal ion binding"/>
    <property type="evidence" value="ECO:0007669"/>
    <property type="project" value="UniProtKB-KW"/>
</dbReference>
<evidence type="ECO:0000313" key="4">
    <source>
        <dbReference type="EMBL" id="OGL88581.1"/>
    </source>
</evidence>
<dbReference type="AlphaFoldDB" id="A0A1F7VDR6"/>
<dbReference type="PANTHER" id="PTHR16222:SF24">
    <property type="entry name" value="ADP-RIBOSYLHYDROLASE ARH3"/>
    <property type="match status" value="1"/>
</dbReference>
<evidence type="ECO:0000256" key="1">
    <source>
        <dbReference type="ARBA" id="ARBA00010702"/>
    </source>
</evidence>